<comment type="similarity">
    <text evidence="2">Belongs to the bacterial solute-binding protein 8 family.</text>
</comment>
<evidence type="ECO:0000313" key="9">
    <source>
        <dbReference type="Proteomes" id="UP000233491"/>
    </source>
</evidence>
<keyword evidence="4" id="KW-0410">Iron transport</keyword>
<accession>A0A2N3LYI2</accession>
<protein>
    <submittedName>
        <fullName evidence="8">Amino acid ABC transporter substrate-binding protein</fullName>
    </submittedName>
</protein>
<keyword evidence="5 6" id="KW-0732">Signal</keyword>
<reference evidence="8 9" key="1">
    <citation type="submission" date="2017-12" db="EMBL/GenBank/DDBJ databases">
        <title>Anaerobic carbon monoxide metabolism by Pleomorphomonas carboxyditropha sp. nov., a new mesophilic hydrogenogenic carboxidotroph.</title>
        <authorList>
            <person name="Esquivel-Elizondo S."/>
            <person name="Krajmalnik-Brown R."/>
        </authorList>
    </citation>
    <scope>NUCLEOTIDE SEQUENCE [LARGE SCALE GENOMIC DNA]</scope>
    <source>
        <strain evidence="8 9">R5-392</strain>
    </source>
</reference>
<dbReference type="InterPro" id="IPR006311">
    <property type="entry name" value="TAT_signal"/>
</dbReference>
<evidence type="ECO:0000256" key="6">
    <source>
        <dbReference type="SAM" id="SignalP"/>
    </source>
</evidence>
<dbReference type="PRINTS" id="PR01715">
    <property type="entry name" value="FERRIBNDNGPP"/>
</dbReference>
<dbReference type="PROSITE" id="PS50983">
    <property type="entry name" value="FE_B12_PBP"/>
    <property type="match status" value="1"/>
</dbReference>
<evidence type="ECO:0000259" key="7">
    <source>
        <dbReference type="PROSITE" id="PS50983"/>
    </source>
</evidence>
<dbReference type="OrthoDB" id="8370650at2"/>
<evidence type="ECO:0000256" key="1">
    <source>
        <dbReference type="ARBA" id="ARBA00004196"/>
    </source>
</evidence>
<dbReference type="PANTHER" id="PTHR30532">
    <property type="entry name" value="IRON III DICITRATE-BINDING PERIPLASMIC PROTEIN"/>
    <property type="match status" value="1"/>
</dbReference>
<organism evidence="8 9">
    <name type="scientific">Pleomorphomonas diazotrophica</name>
    <dbReference type="NCBI Taxonomy" id="1166257"/>
    <lineage>
        <taxon>Bacteria</taxon>
        <taxon>Pseudomonadati</taxon>
        <taxon>Pseudomonadota</taxon>
        <taxon>Alphaproteobacteria</taxon>
        <taxon>Hyphomicrobiales</taxon>
        <taxon>Pleomorphomonadaceae</taxon>
        <taxon>Pleomorphomonas</taxon>
    </lineage>
</organism>
<keyword evidence="4" id="KW-0406">Ion transport</keyword>
<feature type="domain" description="Fe/B12 periplasmic-binding" evidence="7">
    <location>
        <begin position="27"/>
        <end position="284"/>
    </location>
</feature>
<keyword evidence="9" id="KW-1185">Reference proteome</keyword>
<comment type="subcellular location">
    <subcellularLocation>
        <location evidence="1">Cell envelope</location>
    </subcellularLocation>
</comment>
<dbReference type="AlphaFoldDB" id="A0A2N3LYI2"/>
<keyword evidence="3" id="KW-0813">Transport</keyword>
<dbReference type="PROSITE" id="PS51318">
    <property type="entry name" value="TAT"/>
    <property type="match status" value="1"/>
</dbReference>
<gene>
    <name evidence="8" type="ORF">CXZ10_09740</name>
</gene>
<evidence type="ECO:0000313" key="8">
    <source>
        <dbReference type="EMBL" id="PKR89633.1"/>
    </source>
</evidence>
<proteinExistence type="inferred from homology"/>
<feature type="chain" id="PRO_5014943595" evidence="6">
    <location>
        <begin position="25"/>
        <end position="284"/>
    </location>
</feature>
<dbReference type="SUPFAM" id="SSF53807">
    <property type="entry name" value="Helical backbone' metal receptor"/>
    <property type="match status" value="1"/>
</dbReference>
<dbReference type="Pfam" id="PF01497">
    <property type="entry name" value="Peripla_BP_2"/>
    <property type="match status" value="1"/>
</dbReference>
<dbReference type="InterPro" id="IPR002491">
    <property type="entry name" value="ABC_transptr_periplasmic_BD"/>
</dbReference>
<comment type="caution">
    <text evidence="8">The sequence shown here is derived from an EMBL/GenBank/DDBJ whole genome shotgun (WGS) entry which is preliminary data.</text>
</comment>
<evidence type="ECO:0000256" key="2">
    <source>
        <dbReference type="ARBA" id="ARBA00008814"/>
    </source>
</evidence>
<dbReference type="EMBL" id="PJNW01000005">
    <property type="protein sequence ID" value="PKR89633.1"/>
    <property type="molecule type" value="Genomic_DNA"/>
</dbReference>
<feature type="signal peptide" evidence="6">
    <location>
        <begin position="1"/>
        <end position="24"/>
    </location>
</feature>
<dbReference type="Gene3D" id="3.40.50.1980">
    <property type="entry name" value="Nitrogenase molybdenum iron protein domain"/>
    <property type="match status" value="2"/>
</dbReference>
<evidence type="ECO:0000256" key="3">
    <source>
        <dbReference type="ARBA" id="ARBA00022448"/>
    </source>
</evidence>
<dbReference type="PANTHER" id="PTHR30532:SF1">
    <property type="entry name" value="IRON(3+)-HYDROXAMATE-BINDING PROTEIN FHUD"/>
    <property type="match status" value="1"/>
</dbReference>
<dbReference type="Proteomes" id="UP000233491">
    <property type="component" value="Unassembled WGS sequence"/>
</dbReference>
<evidence type="ECO:0000256" key="4">
    <source>
        <dbReference type="ARBA" id="ARBA00022496"/>
    </source>
</evidence>
<dbReference type="GO" id="GO:0030288">
    <property type="term" value="C:outer membrane-bounded periplasmic space"/>
    <property type="evidence" value="ECO:0007669"/>
    <property type="project" value="TreeGrafter"/>
</dbReference>
<name>A0A2N3LYI2_9HYPH</name>
<evidence type="ECO:0000256" key="5">
    <source>
        <dbReference type="ARBA" id="ARBA00022729"/>
    </source>
</evidence>
<sequence length="284" mass="30154">MAMQPNRRQFLALAALLAARPARAAGRLAVIDWALLETTLALGVVPAAAAELKQYARIVSEPIMPQSVIDLGLRGNPNLELLSNLTPDLIVISNFYDYRRASFERIAEVLSLPVYLTGEPCLPILRHSTLALGQRIGRPEQAERLVTALDAAIADLRLARRPDGRPAMAINLGDRRHVRLFGGDTLFGGVLSAAGYRNAVADTRYSMTAPVGLEALAREAEAELFVIGPLPPGGGDALAGNALWQALPQVAAGRVHLLPALDHFGGVATATRFAKLVVGGAAAR</sequence>
<dbReference type="InterPro" id="IPR051313">
    <property type="entry name" value="Bact_iron-sidero_bind"/>
</dbReference>
<dbReference type="GO" id="GO:1901678">
    <property type="term" value="P:iron coordination entity transport"/>
    <property type="evidence" value="ECO:0007669"/>
    <property type="project" value="UniProtKB-ARBA"/>
</dbReference>
<keyword evidence="4" id="KW-0408">Iron</keyword>